<name>A0A8S9FUY0_BRACR</name>
<dbReference type="Proteomes" id="UP000712281">
    <property type="component" value="Unassembled WGS sequence"/>
</dbReference>
<evidence type="ECO:0000313" key="2">
    <source>
        <dbReference type="Proteomes" id="UP000712281"/>
    </source>
</evidence>
<dbReference type="AlphaFoldDB" id="A0A8S9FUY0"/>
<accession>A0A8S9FUY0</accession>
<dbReference type="EMBL" id="QGKW02002228">
    <property type="protein sequence ID" value="KAF2536809.1"/>
    <property type="molecule type" value="Genomic_DNA"/>
</dbReference>
<evidence type="ECO:0000313" key="1">
    <source>
        <dbReference type="EMBL" id="KAF2536809.1"/>
    </source>
</evidence>
<sequence>MFYRFWSDLTQLTCWTCISTYSLLLSSDGGVGLCAAAGGRFLSLLPLLFYHCFLPLSTLRLAVALESSVELGFRIWDAGDVPWRGCSLWCKGADGVAFKERWSVFTVGLDELKIFRSISFDLSSPRSSGAFESLGLSHLGSARQLLAVSEGGFQRRVKLEVGLPARGDVWCSGVGPSDGFFVLSSLSQMVQAGGALSTGFELSGCKNVCGVLEASGVIDASVLCCGSASGPSHPSVEMLSSTDWDLFFSLQGISNSDILSTLNSIIE</sequence>
<gene>
    <name evidence="1" type="ORF">F2Q68_00018844</name>
</gene>
<reference evidence="1" key="1">
    <citation type="submission" date="2019-12" db="EMBL/GenBank/DDBJ databases">
        <title>Genome sequencing and annotation of Brassica cretica.</title>
        <authorList>
            <person name="Studholme D.J."/>
            <person name="Sarris P.F."/>
        </authorList>
    </citation>
    <scope>NUCLEOTIDE SEQUENCE</scope>
    <source>
        <strain evidence="1">PFS-001/15</strain>
        <tissue evidence="1">Leaf</tissue>
    </source>
</reference>
<comment type="caution">
    <text evidence="1">The sequence shown here is derived from an EMBL/GenBank/DDBJ whole genome shotgun (WGS) entry which is preliminary data.</text>
</comment>
<organism evidence="1 2">
    <name type="scientific">Brassica cretica</name>
    <name type="common">Mustard</name>
    <dbReference type="NCBI Taxonomy" id="69181"/>
    <lineage>
        <taxon>Eukaryota</taxon>
        <taxon>Viridiplantae</taxon>
        <taxon>Streptophyta</taxon>
        <taxon>Embryophyta</taxon>
        <taxon>Tracheophyta</taxon>
        <taxon>Spermatophyta</taxon>
        <taxon>Magnoliopsida</taxon>
        <taxon>eudicotyledons</taxon>
        <taxon>Gunneridae</taxon>
        <taxon>Pentapetalae</taxon>
        <taxon>rosids</taxon>
        <taxon>malvids</taxon>
        <taxon>Brassicales</taxon>
        <taxon>Brassicaceae</taxon>
        <taxon>Brassiceae</taxon>
        <taxon>Brassica</taxon>
    </lineage>
</organism>
<proteinExistence type="predicted"/>
<protein>
    <submittedName>
        <fullName evidence="1">Uncharacterized protein</fullName>
    </submittedName>
</protein>